<feature type="transmembrane region" description="Helical" evidence="9">
    <location>
        <begin position="243"/>
        <end position="268"/>
    </location>
</feature>
<dbReference type="GO" id="GO:0005774">
    <property type="term" value="C:vacuolar membrane"/>
    <property type="evidence" value="ECO:0007669"/>
    <property type="project" value="UniProtKB-SubCell"/>
</dbReference>
<evidence type="ECO:0000256" key="8">
    <source>
        <dbReference type="ARBA" id="ARBA00024801"/>
    </source>
</evidence>
<feature type="transmembrane region" description="Helical" evidence="9">
    <location>
        <begin position="375"/>
        <end position="397"/>
    </location>
</feature>
<keyword evidence="4 9" id="KW-0812">Transmembrane</keyword>
<keyword evidence="9" id="KW-0029">Amino-acid transport</keyword>
<evidence type="ECO:0000256" key="1">
    <source>
        <dbReference type="ARBA" id="ARBA00004128"/>
    </source>
</evidence>
<dbReference type="GO" id="GO:0032974">
    <property type="term" value="P:amino acid transmembrane export from vacuole"/>
    <property type="evidence" value="ECO:0007669"/>
    <property type="project" value="TreeGrafter"/>
</dbReference>
<feature type="transmembrane region" description="Helical" evidence="9">
    <location>
        <begin position="58"/>
        <end position="79"/>
    </location>
</feature>
<evidence type="ECO:0000313" key="12">
    <source>
        <dbReference type="Proteomes" id="UP000319663"/>
    </source>
</evidence>
<feature type="transmembrane region" description="Helical" evidence="9">
    <location>
        <begin position="183"/>
        <end position="201"/>
    </location>
</feature>
<evidence type="ECO:0000256" key="5">
    <source>
        <dbReference type="ARBA" id="ARBA00022989"/>
    </source>
</evidence>
<dbReference type="AlphaFoldDB" id="A0A507QUT7"/>
<feature type="transmembrane region" description="Helical" evidence="9">
    <location>
        <begin position="409"/>
        <end position="429"/>
    </location>
</feature>
<comment type="caution">
    <text evidence="11">The sequence shown here is derived from an EMBL/GenBank/DDBJ whole genome shotgun (WGS) entry which is preliminary data.</text>
</comment>
<dbReference type="InterPro" id="IPR036259">
    <property type="entry name" value="MFS_trans_sf"/>
</dbReference>
<evidence type="ECO:0000256" key="7">
    <source>
        <dbReference type="ARBA" id="ARBA00023136"/>
    </source>
</evidence>
<feature type="transmembrane region" description="Helical" evidence="9">
    <location>
        <begin position="509"/>
        <end position="526"/>
    </location>
</feature>
<dbReference type="PANTHER" id="PTHR23519:SF2">
    <property type="entry name" value="AUTOPHAGY-RELATED PROTEIN 22"/>
    <property type="match status" value="1"/>
</dbReference>
<dbReference type="Proteomes" id="UP000319663">
    <property type="component" value="Unassembled WGS sequence"/>
</dbReference>
<evidence type="ECO:0000256" key="9">
    <source>
        <dbReference type="RuleBase" id="RU363073"/>
    </source>
</evidence>
<dbReference type="Pfam" id="PF11700">
    <property type="entry name" value="ATG22"/>
    <property type="match status" value="1"/>
</dbReference>
<accession>A0A507QUT7</accession>
<keyword evidence="9" id="KW-0926">Vacuole</keyword>
<dbReference type="EMBL" id="VIFY01000054">
    <property type="protein sequence ID" value="TQB72934.1"/>
    <property type="molecule type" value="Genomic_DNA"/>
</dbReference>
<dbReference type="InterPro" id="IPR024671">
    <property type="entry name" value="Atg22-like"/>
</dbReference>
<sequence>MAEPSYQQPPPQDDKAAVVVGSKHDHHDDSLSRQNEAPADEENPADGQPSSLGSRKALWAYLILCFSTGPTASMAFNYVSAAIQSAANLLGHQPGSDRACSRRGRNISCLVKFGAGEIDYMSYVLYLRAIGRALEGVITITTGGIADYSNYRKYMMLVSIMLFGAFALPFAGLTKQDYSHLNALAALYILLTTTQGVYTVIEGSYIPIFMRSAGWHRSSVRLNDDDNQVSGQQRRTWKKGFSVSVLAMVASNVGGLVALIIGVILVYGRGSYVKTGYFNYLLAITIAGCITIVFALLGLWLLPSIPGREKPKDQSILLLPMKGWLRLLTSINRYPETFKFCIGWILWNTGYSNYLGLIGSLFLEVTGINRSGGVYQVWTFTNVIFAIMGSLSFLFAFGRIKTSIPVKAWAYVLLFVNMLCVFWGCIGISNRVTVGYKHQAEFWVQQVLFMSSGSALRCYNRAVYGSLVPRGSEAQFFGLEITLDLATGWINPLVQGVIQDHTHNLRFPMIPNLLLMFVASLLYIWVDIPKGVEEAKVPLV</sequence>
<evidence type="ECO:0000256" key="6">
    <source>
        <dbReference type="ARBA" id="ARBA00023006"/>
    </source>
</evidence>
<proteinExistence type="inferred from homology"/>
<dbReference type="PANTHER" id="PTHR23519">
    <property type="entry name" value="AUTOPHAGY-RELATED PROTEIN 22"/>
    <property type="match status" value="1"/>
</dbReference>
<comment type="similarity">
    <text evidence="2 9">Belongs to the ATG22 family.</text>
</comment>
<evidence type="ECO:0000256" key="3">
    <source>
        <dbReference type="ARBA" id="ARBA00022448"/>
    </source>
</evidence>
<dbReference type="InterPro" id="IPR050495">
    <property type="entry name" value="ATG22/LtaA_families"/>
</dbReference>
<dbReference type="STRING" id="5098.A0A507QUT7"/>
<keyword evidence="5 9" id="KW-1133">Transmembrane helix</keyword>
<feature type="transmembrane region" description="Helical" evidence="9">
    <location>
        <begin position="340"/>
        <end position="363"/>
    </location>
</feature>
<keyword evidence="7 9" id="KW-0472">Membrane</keyword>
<evidence type="ECO:0000313" key="11">
    <source>
        <dbReference type="EMBL" id="TQB72934.1"/>
    </source>
</evidence>
<dbReference type="GO" id="GO:0006914">
    <property type="term" value="P:autophagy"/>
    <property type="evidence" value="ECO:0007669"/>
    <property type="project" value="UniProtKB-KW"/>
</dbReference>
<keyword evidence="6 9" id="KW-0072">Autophagy</keyword>
<feature type="region of interest" description="Disordered" evidence="10">
    <location>
        <begin position="1"/>
        <end position="50"/>
    </location>
</feature>
<name>A0A507QUT7_MONPU</name>
<reference evidence="11 12" key="1">
    <citation type="submission" date="2019-06" db="EMBL/GenBank/DDBJ databases">
        <title>Wine fermentation using esterase from Monascus purpureus.</title>
        <authorList>
            <person name="Geng C."/>
            <person name="Zhang Y."/>
        </authorList>
    </citation>
    <scope>NUCLEOTIDE SEQUENCE [LARGE SCALE GENOMIC DNA]</scope>
    <source>
        <strain evidence="11">HQ1</strain>
    </source>
</reference>
<keyword evidence="12" id="KW-1185">Reference proteome</keyword>
<feature type="transmembrane region" description="Helical" evidence="9">
    <location>
        <begin position="154"/>
        <end position="171"/>
    </location>
</feature>
<evidence type="ECO:0000256" key="4">
    <source>
        <dbReference type="ARBA" id="ARBA00022692"/>
    </source>
</evidence>
<dbReference type="OrthoDB" id="42657at2759"/>
<feature type="compositionally biased region" description="Basic and acidic residues" evidence="10">
    <location>
        <begin position="12"/>
        <end position="31"/>
    </location>
</feature>
<comment type="function">
    <text evidence="8 9">Vacuolar effluxer which mediate the efflux of amino acids resulting from autophagic degradation. The release of autophagic amino acids allows the maintenance of protein synthesis and viability during nitrogen starvation.</text>
</comment>
<protein>
    <recommendedName>
        <fullName evidence="9">Autophagy-related protein</fullName>
    </recommendedName>
</protein>
<evidence type="ECO:0000256" key="2">
    <source>
        <dbReference type="ARBA" id="ARBA00006978"/>
    </source>
</evidence>
<dbReference type="Gene3D" id="1.20.1250.20">
    <property type="entry name" value="MFS general substrate transporter like domains"/>
    <property type="match status" value="1"/>
</dbReference>
<comment type="caution">
    <text evidence="9">Lacks conserved residue(s) required for the propagation of feature annotation.</text>
</comment>
<dbReference type="SUPFAM" id="SSF103473">
    <property type="entry name" value="MFS general substrate transporter"/>
    <property type="match status" value="1"/>
</dbReference>
<evidence type="ECO:0000256" key="10">
    <source>
        <dbReference type="SAM" id="MobiDB-lite"/>
    </source>
</evidence>
<comment type="subcellular location">
    <subcellularLocation>
        <location evidence="1 9">Vacuole membrane</location>
        <topology evidence="1 9">Multi-pass membrane protein</topology>
    </subcellularLocation>
</comment>
<gene>
    <name evidence="11" type="ORF">MPDQ_006357</name>
</gene>
<keyword evidence="3 9" id="KW-0813">Transport</keyword>
<feature type="transmembrane region" description="Helical" evidence="9">
    <location>
        <begin position="280"/>
        <end position="302"/>
    </location>
</feature>
<organism evidence="11 12">
    <name type="scientific">Monascus purpureus</name>
    <name type="common">Red mold</name>
    <name type="synonym">Monascus anka</name>
    <dbReference type="NCBI Taxonomy" id="5098"/>
    <lineage>
        <taxon>Eukaryota</taxon>
        <taxon>Fungi</taxon>
        <taxon>Dikarya</taxon>
        <taxon>Ascomycota</taxon>
        <taxon>Pezizomycotina</taxon>
        <taxon>Eurotiomycetes</taxon>
        <taxon>Eurotiomycetidae</taxon>
        <taxon>Eurotiales</taxon>
        <taxon>Aspergillaceae</taxon>
        <taxon>Monascus</taxon>
    </lineage>
</organism>